<evidence type="ECO:0000313" key="1">
    <source>
        <dbReference type="EMBL" id="GBP07576.1"/>
    </source>
</evidence>
<dbReference type="AlphaFoldDB" id="A0A4C1T040"/>
<sequence length="77" mass="8776">MLTCGMPGLCKARGQKGANPKLQNKRDKNKTLRTCPFARLSVETVQTRKTRTLKFAADKILNDSIDQVREWVISDQR</sequence>
<accession>A0A4C1T040</accession>
<reference evidence="1 2" key="1">
    <citation type="journal article" date="2019" name="Commun. Biol.">
        <title>The bagworm genome reveals a unique fibroin gene that provides high tensile strength.</title>
        <authorList>
            <person name="Kono N."/>
            <person name="Nakamura H."/>
            <person name="Ohtoshi R."/>
            <person name="Tomita M."/>
            <person name="Numata K."/>
            <person name="Arakawa K."/>
        </authorList>
    </citation>
    <scope>NUCLEOTIDE SEQUENCE [LARGE SCALE GENOMIC DNA]</scope>
</reference>
<comment type="caution">
    <text evidence="1">The sequence shown here is derived from an EMBL/GenBank/DDBJ whole genome shotgun (WGS) entry which is preliminary data.</text>
</comment>
<dbReference type="EMBL" id="BGZK01004208">
    <property type="protein sequence ID" value="GBP07576.1"/>
    <property type="molecule type" value="Genomic_DNA"/>
</dbReference>
<organism evidence="1 2">
    <name type="scientific">Eumeta variegata</name>
    <name type="common">Bagworm moth</name>
    <name type="synonym">Eumeta japonica</name>
    <dbReference type="NCBI Taxonomy" id="151549"/>
    <lineage>
        <taxon>Eukaryota</taxon>
        <taxon>Metazoa</taxon>
        <taxon>Ecdysozoa</taxon>
        <taxon>Arthropoda</taxon>
        <taxon>Hexapoda</taxon>
        <taxon>Insecta</taxon>
        <taxon>Pterygota</taxon>
        <taxon>Neoptera</taxon>
        <taxon>Endopterygota</taxon>
        <taxon>Lepidoptera</taxon>
        <taxon>Glossata</taxon>
        <taxon>Ditrysia</taxon>
        <taxon>Tineoidea</taxon>
        <taxon>Psychidae</taxon>
        <taxon>Oiketicinae</taxon>
        <taxon>Eumeta</taxon>
    </lineage>
</organism>
<keyword evidence="2" id="KW-1185">Reference proteome</keyword>
<protein>
    <submittedName>
        <fullName evidence="1">Uncharacterized protein</fullName>
    </submittedName>
</protein>
<proteinExistence type="predicted"/>
<gene>
    <name evidence="1" type="ORF">EVAR_72282_1</name>
</gene>
<evidence type="ECO:0000313" key="2">
    <source>
        <dbReference type="Proteomes" id="UP000299102"/>
    </source>
</evidence>
<name>A0A4C1T040_EUMVA</name>
<dbReference type="Proteomes" id="UP000299102">
    <property type="component" value="Unassembled WGS sequence"/>
</dbReference>